<dbReference type="Pfam" id="PF02517">
    <property type="entry name" value="Rce1-like"/>
    <property type="match status" value="1"/>
</dbReference>
<evidence type="ECO:0000313" key="4">
    <source>
        <dbReference type="Proteomes" id="UP000533637"/>
    </source>
</evidence>
<keyword evidence="1" id="KW-0812">Transmembrane</keyword>
<feature type="transmembrane region" description="Helical" evidence="1">
    <location>
        <begin position="153"/>
        <end position="172"/>
    </location>
</feature>
<feature type="transmembrane region" description="Helical" evidence="1">
    <location>
        <begin position="193"/>
        <end position="212"/>
    </location>
</feature>
<feature type="domain" description="CAAX prenyl protease 2/Lysostaphin resistance protein A-like" evidence="2">
    <location>
        <begin position="158"/>
        <end position="245"/>
    </location>
</feature>
<feature type="transmembrane region" description="Helical" evidence="1">
    <location>
        <begin position="232"/>
        <end position="250"/>
    </location>
</feature>
<reference evidence="3 4" key="1">
    <citation type="submission" date="2020-08" db="EMBL/GenBank/DDBJ databases">
        <title>Genomic Encyclopedia of Type Strains, Phase IV (KMG-IV): sequencing the most valuable type-strain genomes for metagenomic binning, comparative biology and taxonomic classification.</title>
        <authorList>
            <person name="Goeker M."/>
        </authorList>
    </citation>
    <scope>NUCLEOTIDE SEQUENCE [LARGE SCALE GENOMIC DNA]</scope>
    <source>
        <strain evidence="3 4">DSM 102983</strain>
    </source>
</reference>
<dbReference type="InterPro" id="IPR003675">
    <property type="entry name" value="Rce1/LyrA-like_dom"/>
</dbReference>
<feature type="transmembrane region" description="Helical" evidence="1">
    <location>
        <begin position="59"/>
        <end position="77"/>
    </location>
</feature>
<dbReference type="PANTHER" id="PTHR36435">
    <property type="entry name" value="SLR1288 PROTEIN"/>
    <property type="match status" value="1"/>
</dbReference>
<dbReference type="Proteomes" id="UP000533637">
    <property type="component" value="Unassembled WGS sequence"/>
</dbReference>
<gene>
    <name evidence="3" type="ORF">GGQ57_004817</name>
</gene>
<name>A0ABR6KTQ0_9BACT</name>
<dbReference type="RefSeq" id="WP_183672355.1">
    <property type="nucleotide sequence ID" value="NZ_BMPB01000016.1"/>
</dbReference>
<evidence type="ECO:0000259" key="2">
    <source>
        <dbReference type="Pfam" id="PF02517"/>
    </source>
</evidence>
<feature type="transmembrane region" description="Helical" evidence="1">
    <location>
        <begin position="12"/>
        <end position="39"/>
    </location>
</feature>
<dbReference type="EMBL" id="JACHOC010000012">
    <property type="protein sequence ID" value="MBB4624872.1"/>
    <property type="molecule type" value="Genomic_DNA"/>
</dbReference>
<feature type="transmembrane region" description="Helical" evidence="1">
    <location>
        <begin position="270"/>
        <end position="291"/>
    </location>
</feature>
<keyword evidence="1" id="KW-1133">Transmembrane helix</keyword>
<feature type="transmembrane region" description="Helical" evidence="1">
    <location>
        <begin position="97"/>
        <end position="117"/>
    </location>
</feature>
<evidence type="ECO:0000313" key="3">
    <source>
        <dbReference type="EMBL" id="MBB4624872.1"/>
    </source>
</evidence>
<sequence>MRLKGIYAGKPALFQLLLLLLCLLFGAILSSLIGTGIFFTFHGISGNLSQYPGMMRMMQFVSAVGTFLFPALAVAWLCSPDPADYLCIKRNTDNRVLALVLVSMVLMSPTTTLTALLNKQMVLPSFMAPIENWMQTQEALAEQLTNTLLAGDGLLIVLSNLLVMAVMAGITEEFLFRGALQRIIGQWTTNHHIVIWSAAIIFSAFHLQFYGFLPRMLLGAYFGYLLYWSRNIWVPVFAHFVNNAFAVIGMSDSRLKENEFISGDISNANLLPYSALAVITLLLFIVCVQHIRRLSIQKQSNNYQ</sequence>
<keyword evidence="4" id="KW-1185">Reference proteome</keyword>
<evidence type="ECO:0000256" key="1">
    <source>
        <dbReference type="SAM" id="Phobius"/>
    </source>
</evidence>
<dbReference type="PANTHER" id="PTHR36435:SF1">
    <property type="entry name" value="CAAX AMINO TERMINAL PROTEASE FAMILY PROTEIN"/>
    <property type="match status" value="1"/>
</dbReference>
<protein>
    <recommendedName>
        <fullName evidence="2">CAAX prenyl protease 2/Lysostaphin resistance protein A-like domain-containing protein</fullName>
    </recommendedName>
</protein>
<comment type="caution">
    <text evidence="3">The sequence shown here is derived from an EMBL/GenBank/DDBJ whole genome shotgun (WGS) entry which is preliminary data.</text>
</comment>
<accession>A0ABR6KTQ0</accession>
<keyword evidence="1" id="KW-0472">Membrane</keyword>
<organism evidence="3 4">
    <name type="scientific">Parabacteroides faecis</name>
    <dbReference type="NCBI Taxonomy" id="1217282"/>
    <lineage>
        <taxon>Bacteria</taxon>
        <taxon>Pseudomonadati</taxon>
        <taxon>Bacteroidota</taxon>
        <taxon>Bacteroidia</taxon>
        <taxon>Bacteroidales</taxon>
        <taxon>Tannerellaceae</taxon>
        <taxon>Parabacteroides</taxon>
    </lineage>
</organism>
<proteinExistence type="predicted"/>
<dbReference type="InterPro" id="IPR052710">
    <property type="entry name" value="CAAX_protease"/>
</dbReference>